<feature type="compositionally biased region" description="Gly residues" evidence="1">
    <location>
        <begin position="80"/>
        <end position="101"/>
    </location>
</feature>
<organism evidence="2 3">
    <name type="scientific">Serinicoccus chungangensis</name>
    <dbReference type="NCBI Taxonomy" id="767452"/>
    <lineage>
        <taxon>Bacteria</taxon>
        <taxon>Bacillati</taxon>
        <taxon>Actinomycetota</taxon>
        <taxon>Actinomycetes</taxon>
        <taxon>Micrococcales</taxon>
        <taxon>Ornithinimicrobiaceae</taxon>
        <taxon>Serinicoccus</taxon>
    </lineage>
</organism>
<dbReference type="Proteomes" id="UP000054837">
    <property type="component" value="Unassembled WGS sequence"/>
</dbReference>
<evidence type="ECO:0000313" key="3">
    <source>
        <dbReference type="Proteomes" id="UP000054837"/>
    </source>
</evidence>
<dbReference type="AlphaFoldDB" id="A0A0W8IB78"/>
<evidence type="ECO:0000256" key="1">
    <source>
        <dbReference type="SAM" id="MobiDB-lite"/>
    </source>
</evidence>
<accession>A0A0W8IB78</accession>
<sequence length="101" mass="9710">MMTCATDLQGADTTLGGYRSFDVSCLGDAAAASNVADVFDTAVSTLLAASGRLGATCATDGHYLQQASRELDQAANSSGGSDGGSSGGGSGSKGDGGGVPR</sequence>
<reference evidence="2 3" key="1">
    <citation type="submission" date="2015-12" db="EMBL/GenBank/DDBJ databases">
        <title>Serinicoccus chungangenesis strain CD08_5 genome sequencing and assembly.</title>
        <authorList>
            <person name="Chander A.M."/>
            <person name="Kaur G."/>
            <person name="Nair G.R."/>
            <person name="Dhawan D.K."/>
            <person name="Kochhar R.K."/>
            <person name="Mayilraj S."/>
            <person name="Bhadada S.K."/>
        </authorList>
    </citation>
    <scope>NUCLEOTIDE SEQUENCE [LARGE SCALE GENOMIC DNA]</scope>
    <source>
        <strain evidence="2 3">CD08_5</strain>
    </source>
</reference>
<evidence type="ECO:0000313" key="2">
    <source>
        <dbReference type="EMBL" id="KUG56872.1"/>
    </source>
</evidence>
<protein>
    <submittedName>
        <fullName evidence="2">Uncharacterized protein</fullName>
    </submittedName>
</protein>
<gene>
    <name evidence="2" type="ORF">AVL62_12135</name>
</gene>
<keyword evidence="3" id="KW-1185">Reference proteome</keyword>
<dbReference type="STRING" id="767452.AVL62_12135"/>
<dbReference type="EMBL" id="LQBL01000011">
    <property type="protein sequence ID" value="KUG56872.1"/>
    <property type="molecule type" value="Genomic_DNA"/>
</dbReference>
<name>A0A0W8IB78_9MICO</name>
<comment type="caution">
    <text evidence="2">The sequence shown here is derived from an EMBL/GenBank/DDBJ whole genome shotgun (WGS) entry which is preliminary data.</text>
</comment>
<feature type="region of interest" description="Disordered" evidence="1">
    <location>
        <begin position="69"/>
        <end position="101"/>
    </location>
</feature>
<proteinExistence type="predicted"/>